<evidence type="ECO:0000313" key="1">
    <source>
        <dbReference type="EMBL" id="UWZ79686.1"/>
    </source>
</evidence>
<proteinExistence type="predicted"/>
<dbReference type="Proteomes" id="UP001060414">
    <property type="component" value="Chromosome"/>
</dbReference>
<dbReference type="RefSeq" id="WP_260748038.1">
    <property type="nucleotide sequence ID" value="NZ_CP092109.1"/>
</dbReference>
<dbReference type="EMBL" id="CP092109">
    <property type="protein sequence ID" value="UWZ79686.1"/>
    <property type="molecule type" value="Genomic_DNA"/>
</dbReference>
<accession>A0ABY5ZR31</accession>
<sequence>MAALLTLHGANRMLERSIPVEVVEICRLAAPLLNHRPLRFRWGDYIIVAIRQRGVPRIISVWRAHPTNRLSV</sequence>
<reference evidence="1" key="1">
    <citation type="journal article" date="2022" name="Environ. Microbiol.">
        <title>Geoalkalibacter halelectricus SAP #1 sp. nov. possessing extracellular electron transfer and mineral#reducing capabilities from a haloalkaline environment.</title>
        <authorList>
            <person name="Yadav S."/>
            <person name="Singh R."/>
            <person name="Sundharam S.S."/>
            <person name="Chaudhary S."/>
            <person name="Krishnamurthi S."/>
            <person name="Patil S.A."/>
        </authorList>
    </citation>
    <scope>NUCLEOTIDE SEQUENCE</scope>
    <source>
        <strain evidence="1">SAP-1</strain>
    </source>
</reference>
<name>A0ABY5ZR31_9BACT</name>
<organism evidence="1 2">
    <name type="scientific">Geoalkalibacter halelectricus</name>
    <dbReference type="NCBI Taxonomy" id="2847045"/>
    <lineage>
        <taxon>Bacteria</taxon>
        <taxon>Pseudomonadati</taxon>
        <taxon>Thermodesulfobacteriota</taxon>
        <taxon>Desulfuromonadia</taxon>
        <taxon>Desulfuromonadales</taxon>
        <taxon>Geoalkalibacteraceae</taxon>
        <taxon>Geoalkalibacter</taxon>
    </lineage>
</organism>
<protein>
    <submittedName>
        <fullName evidence="1">Uncharacterized protein</fullName>
    </submittedName>
</protein>
<evidence type="ECO:0000313" key="2">
    <source>
        <dbReference type="Proteomes" id="UP001060414"/>
    </source>
</evidence>
<gene>
    <name evidence="1" type="ORF">L9S41_18690</name>
</gene>
<keyword evidence="2" id="KW-1185">Reference proteome</keyword>